<reference evidence="2" key="1">
    <citation type="submission" date="2014-12" db="EMBL/GenBank/DDBJ databases">
        <title>Insight into the proteome of Arion vulgaris.</title>
        <authorList>
            <person name="Aradska J."/>
            <person name="Bulat T."/>
            <person name="Smidak R."/>
            <person name="Sarate P."/>
            <person name="Gangsoo J."/>
            <person name="Sialana F."/>
            <person name="Bilban M."/>
            <person name="Lubec G."/>
        </authorList>
    </citation>
    <scope>NUCLEOTIDE SEQUENCE</scope>
    <source>
        <tissue evidence="2">Skin</tissue>
    </source>
</reference>
<dbReference type="InterPro" id="IPR013579">
    <property type="entry name" value="FAST_2"/>
</dbReference>
<name>A0A0B7A2B1_9EUPU</name>
<dbReference type="Pfam" id="PF08368">
    <property type="entry name" value="FAST_2"/>
    <property type="match status" value="1"/>
</dbReference>
<dbReference type="InterPro" id="IPR013584">
    <property type="entry name" value="RAP"/>
</dbReference>
<evidence type="ECO:0000313" key="2">
    <source>
        <dbReference type="EMBL" id="CEK74085.1"/>
    </source>
</evidence>
<accession>A0A0B7A2B1</accession>
<gene>
    <name evidence="2" type="primary">ORF89560</name>
</gene>
<organism evidence="2">
    <name type="scientific">Arion vulgaris</name>
    <dbReference type="NCBI Taxonomy" id="1028688"/>
    <lineage>
        <taxon>Eukaryota</taxon>
        <taxon>Metazoa</taxon>
        <taxon>Spiralia</taxon>
        <taxon>Lophotrochozoa</taxon>
        <taxon>Mollusca</taxon>
        <taxon>Gastropoda</taxon>
        <taxon>Heterobranchia</taxon>
        <taxon>Euthyneura</taxon>
        <taxon>Panpulmonata</taxon>
        <taxon>Eupulmonata</taxon>
        <taxon>Stylommatophora</taxon>
        <taxon>Helicina</taxon>
        <taxon>Arionoidea</taxon>
        <taxon>Arionidae</taxon>
        <taxon>Arion</taxon>
    </lineage>
</organism>
<proteinExistence type="predicted"/>
<dbReference type="EMBL" id="HACG01027220">
    <property type="protein sequence ID" value="CEK74085.1"/>
    <property type="molecule type" value="Transcribed_RNA"/>
</dbReference>
<sequence length="196" mass="22424">FVIDLDQDIQELNSHVANKTKHVLYLLNQSVAIECPHLNVPWFTRSFYLKGTELDDANNANLRIIINSLNRLSGNNGYVLSPARTPYAHRIDALMYFDPNSGIVKCDDVQSGNLLLDIEKIALLCLRHHDFCYKSDILTGKCQAYIRQLQILGYYVVLFTEKELSSMEFYFEEALDEFISTKINTAVSSQVFMTSQ</sequence>
<dbReference type="AlphaFoldDB" id="A0A0B7A2B1"/>
<protein>
    <recommendedName>
        <fullName evidence="1">RAP domain-containing protein</fullName>
    </recommendedName>
</protein>
<feature type="domain" description="RAP" evidence="1">
    <location>
        <begin position="123"/>
        <end position="182"/>
    </location>
</feature>
<dbReference type="SMART" id="SM00952">
    <property type="entry name" value="RAP"/>
    <property type="match status" value="1"/>
</dbReference>
<evidence type="ECO:0000259" key="1">
    <source>
        <dbReference type="SMART" id="SM00952"/>
    </source>
</evidence>
<feature type="non-terminal residue" evidence="2">
    <location>
        <position position="1"/>
    </location>
</feature>